<gene>
    <name evidence="2" type="ORF">SELMODRAFT_414221</name>
</gene>
<evidence type="ECO:0000313" key="3">
    <source>
        <dbReference type="Proteomes" id="UP000001514"/>
    </source>
</evidence>
<dbReference type="Gramene" id="EFJ24793">
    <property type="protein sequence ID" value="EFJ24793"/>
    <property type="gene ID" value="SELMODRAFT_414221"/>
</dbReference>
<dbReference type="EMBL" id="GL377588">
    <property type="protein sequence ID" value="EFJ24793.1"/>
    <property type="molecule type" value="Genomic_DNA"/>
</dbReference>
<feature type="compositionally biased region" description="Polar residues" evidence="1">
    <location>
        <begin position="103"/>
        <end position="119"/>
    </location>
</feature>
<reference evidence="2 3" key="1">
    <citation type="journal article" date="2011" name="Science">
        <title>The Selaginella genome identifies genetic changes associated with the evolution of vascular plants.</title>
        <authorList>
            <person name="Banks J.A."/>
            <person name="Nishiyama T."/>
            <person name="Hasebe M."/>
            <person name="Bowman J.L."/>
            <person name="Gribskov M."/>
            <person name="dePamphilis C."/>
            <person name="Albert V.A."/>
            <person name="Aono N."/>
            <person name="Aoyama T."/>
            <person name="Ambrose B.A."/>
            <person name="Ashton N.W."/>
            <person name="Axtell M.J."/>
            <person name="Barker E."/>
            <person name="Barker M.S."/>
            <person name="Bennetzen J.L."/>
            <person name="Bonawitz N.D."/>
            <person name="Chapple C."/>
            <person name="Cheng C."/>
            <person name="Correa L.G."/>
            <person name="Dacre M."/>
            <person name="DeBarry J."/>
            <person name="Dreyer I."/>
            <person name="Elias M."/>
            <person name="Engstrom E.M."/>
            <person name="Estelle M."/>
            <person name="Feng L."/>
            <person name="Finet C."/>
            <person name="Floyd S.K."/>
            <person name="Frommer W.B."/>
            <person name="Fujita T."/>
            <person name="Gramzow L."/>
            <person name="Gutensohn M."/>
            <person name="Harholt J."/>
            <person name="Hattori M."/>
            <person name="Heyl A."/>
            <person name="Hirai T."/>
            <person name="Hiwatashi Y."/>
            <person name="Ishikawa M."/>
            <person name="Iwata M."/>
            <person name="Karol K.G."/>
            <person name="Koehler B."/>
            <person name="Kolukisaoglu U."/>
            <person name="Kubo M."/>
            <person name="Kurata T."/>
            <person name="Lalonde S."/>
            <person name="Li K."/>
            <person name="Li Y."/>
            <person name="Litt A."/>
            <person name="Lyons E."/>
            <person name="Manning G."/>
            <person name="Maruyama T."/>
            <person name="Michael T.P."/>
            <person name="Mikami K."/>
            <person name="Miyazaki S."/>
            <person name="Morinaga S."/>
            <person name="Murata T."/>
            <person name="Mueller-Roeber B."/>
            <person name="Nelson D.R."/>
            <person name="Obara M."/>
            <person name="Oguri Y."/>
            <person name="Olmstead R.G."/>
            <person name="Onodera N."/>
            <person name="Petersen B.L."/>
            <person name="Pils B."/>
            <person name="Prigge M."/>
            <person name="Rensing S.A."/>
            <person name="Riano-Pachon D.M."/>
            <person name="Roberts A.W."/>
            <person name="Sato Y."/>
            <person name="Scheller H.V."/>
            <person name="Schulz B."/>
            <person name="Schulz C."/>
            <person name="Shakirov E.V."/>
            <person name="Shibagaki N."/>
            <person name="Shinohara N."/>
            <person name="Shippen D.E."/>
            <person name="Soerensen I."/>
            <person name="Sotooka R."/>
            <person name="Sugimoto N."/>
            <person name="Sugita M."/>
            <person name="Sumikawa N."/>
            <person name="Tanurdzic M."/>
            <person name="Theissen G."/>
            <person name="Ulvskov P."/>
            <person name="Wakazuki S."/>
            <person name="Weng J.K."/>
            <person name="Willats W.W."/>
            <person name="Wipf D."/>
            <person name="Wolf P.G."/>
            <person name="Yang L."/>
            <person name="Zimmer A.D."/>
            <person name="Zhu Q."/>
            <person name="Mitros T."/>
            <person name="Hellsten U."/>
            <person name="Loque D."/>
            <person name="Otillar R."/>
            <person name="Salamov A."/>
            <person name="Schmutz J."/>
            <person name="Shapiro H."/>
            <person name="Lindquist E."/>
            <person name="Lucas S."/>
            <person name="Rokhsar D."/>
            <person name="Grigoriev I.V."/>
        </authorList>
    </citation>
    <scope>NUCLEOTIDE SEQUENCE [LARGE SCALE GENOMIC DNA]</scope>
</reference>
<evidence type="ECO:0000313" key="2">
    <source>
        <dbReference type="EMBL" id="EFJ24793.1"/>
    </source>
</evidence>
<evidence type="ECO:0000256" key="1">
    <source>
        <dbReference type="SAM" id="MobiDB-lite"/>
    </source>
</evidence>
<name>D8RS21_SELML</name>
<organism evidence="3">
    <name type="scientific">Selaginella moellendorffii</name>
    <name type="common">Spikemoss</name>
    <dbReference type="NCBI Taxonomy" id="88036"/>
    <lineage>
        <taxon>Eukaryota</taxon>
        <taxon>Viridiplantae</taxon>
        <taxon>Streptophyta</taxon>
        <taxon>Embryophyta</taxon>
        <taxon>Tracheophyta</taxon>
        <taxon>Lycopodiopsida</taxon>
        <taxon>Selaginellales</taxon>
        <taxon>Selaginellaceae</taxon>
        <taxon>Selaginella</taxon>
    </lineage>
</organism>
<dbReference type="Proteomes" id="UP000001514">
    <property type="component" value="Unassembled WGS sequence"/>
</dbReference>
<sequence>MASSSIDPASSAIDLASTAQILENEDPEPRLGMEAEEVFLSRKRRSPLPDWYFPRRPLQDITAMVINAREGGESQALGTKFLPEITQEAKKGDLITVKRRMPGSQSQSKRPRQSISTRWPNIQTLQKKSNMGLCITRLQKISLKTYGYESCKGVWA</sequence>
<proteinExistence type="predicted"/>
<protein>
    <submittedName>
        <fullName evidence="2">Uncharacterized protein</fullName>
    </submittedName>
</protein>
<dbReference type="KEGG" id="smo:SELMODRAFT_414221"/>
<accession>D8RS21</accession>
<feature type="region of interest" description="Disordered" evidence="1">
    <location>
        <begin position="1"/>
        <end position="31"/>
    </location>
</feature>
<keyword evidence="3" id="KW-1185">Reference proteome</keyword>
<dbReference type="InParanoid" id="D8RS21"/>
<feature type="compositionally biased region" description="Low complexity" evidence="1">
    <location>
        <begin position="1"/>
        <end position="17"/>
    </location>
</feature>
<dbReference type="AlphaFoldDB" id="D8RS21"/>
<dbReference type="HOGENOM" id="CLU_1743679_0_0_1"/>
<feature type="region of interest" description="Disordered" evidence="1">
    <location>
        <begin position="92"/>
        <end position="119"/>
    </location>
</feature>